<organism evidence="2 3">
    <name type="scientific">Candidatus Gottesmanbacteria bacterium RIFCSPHIGHO2_02_FULL_40_13</name>
    <dbReference type="NCBI Taxonomy" id="1798384"/>
    <lineage>
        <taxon>Bacteria</taxon>
        <taxon>Candidatus Gottesmaniibacteriota</taxon>
    </lineage>
</organism>
<reference evidence="2 3" key="1">
    <citation type="journal article" date="2016" name="Nat. Commun.">
        <title>Thousands of microbial genomes shed light on interconnected biogeochemical processes in an aquifer system.</title>
        <authorList>
            <person name="Anantharaman K."/>
            <person name="Brown C.T."/>
            <person name="Hug L.A."/>
            <person name="Sharon I."/>
            <person name="Castelle C.J."/>
            <person name="Probst A.J."/>
            <person name="Thomas B.C."/>
            <person name="Singh A."/>
            <person name="Wilkins M.J."/>
            <person name="Karaoz U."/>
            <person name="Brodie E.L."/>
            <person name="Williams K.H."/>
            <person name="Hubbard S.S."/>
            <person name="Banfield J.F."/>
        </authorList>
    </citation>
    <scope>NUCLEOTIDE SEQUENCE [LARGE SCALE GENOMIC DNA]</scope>
</reference>
<comment type="caution">
    <text evidence="2">The sequence shown here is derived from an EMBL/GenBank/DDBJ whole genome shotgun (WGS) entry which is preliminary data.</text>
</comment>
<dbReference type="EMBL" id="MFJN01000035">
    <property type="protein sequence ID" value="OGG20777.1"/>
    <property type="molecule type" value="Genomic_DNA"/>
</dbReference>
<dbReference type="AlphaFoldDB" id="A0A1F6A8Z6"/>
<feature type="domain" description="PIN" evidence="1">
    <location>
        <begin position="4"/>
        <end position="98"/>
    </location>
</feature>
<dbReference type="Gene3D" id="3.40.50.1010">
    <property type="entry name" value="5'-nuclease"/>
    <property type="match status" value="1"/>
</dbReference>
<dbReference type="Proteomes" id="UP000177092">
    <property type="component" value="Unassembled WGS sequence"/>
</dbReference>
<dbReference type="InterPro" id="IPR002716">
    <property type="entry name" value="PIN_dom"/>
</dbReference>
<sequence>MVKKIFLDTNIFLRYFTGDSEDMYQASENILKLCEEGKLQIAASTIVLTEIIYTLKSFYKLDNSEIFKHIDSILCIKNIILIEKTYFNTSYQLFKKDPSAKISDCLIVTQVPLNYLLCSFDKGIERLIGKGRFIDPREI</sequence>
<dbReference type="STRING" id="1798384.A3D03_04610"/>
<proteinExistence type="predicted"/>
<gene>
    <name evidence="2" type="ORF">A3D03_04610</name>
</gene>
<evidence type="ECO:0000313" key="3">
    <source>
        <dbReference type="Proteomes" id="UP000177092"/>
    </source>
</evidence>
<dbReference type="PANTHER" id="PTHR38826:SF5">
    <property type="entry name" value="RIBONUCLEASE VAPC13"/>
    <property type="match status" value="1"/>
</dbReference>
<dbReference type="SUPFAM" id="SSF88723">
    <property type="entry name" value="PIN domain-like"/>
    <property type="match status" value="1"/>
</dbReference>
<dbReference type="InterPro" id="IPR029060">
    <property type="entry name" value="PIN-like_dom_sf"/>
</dbReference>
<protein>
    <recommendedName>
        <fullName evidence="1">PIN domain-containing protein</fullName>
    </recommendedName>
</protein>
<dbReference type="PANTHER" id="PTHR38826">
    <property type="entry name" value="RIBONUCLEASE VAPC13"/>
    <property type="match status" value="1"/>
</dbReference>
<dbReference type="InterPro" id="IPR052106">
    <property type="entry name" value="PINc/VapC_TA"/>
</dbReference>
<accession>A0A1F6A8Z6</accession>
<evidence type="ECO:0000313" key="2">
    <source>
        <dbReference type="EMBL" id="OGG20777.1"/>
    </source>
</evidence>
<name>A0A1F6A8Z6_9BACT</name>
<evidence type="ECO:0000259" key="1">
    <source>
        <dbReference type="Pfam" id="PF13470"/>
    </source>
</evidence>
<dbReference type="Pfam" id="PF13470">
    <property type="entry name" value="PIN_3"/>
    <property type="match status" value="1"/>
</dbReference>